<reference evidence="2 3" key="1">
    <citation type="submission" date="2018-11" db="EMBL/GenBank/DDBJ databases">
        <title>Micromonospora sp. PPF5-17, a new actinomycetes isolated from a hot spring soil.</title>
        <authorList>
            <person name="Thawai C."/>
        </authorList>
    </citation>
    <scope>NUCLEOTIDE SEQUENCE [LARGE SCALE GENOMIC DNA]</scope>
    <source>
        <strain evidence="2 3">PPF5-17</strain>
    </source>
</reference>
<evidence type="ECO:0000256" key="1">
    <source>
        <dbReference type="SAM" id="Phobius"/>
    </source>
</evidence>
<keyword evidence="3" id="KW-1185">Reference proteome</keyword>
<sequence>GTAEFARARIAPGPRAADEIATMLVTSALIPPLAVAHWLRGWWRARAVSAGSPDGPEAQS</sequence>
<organism evidence="2 3">
    <name type="scientific">Micromonospora solifontis</name>
    <dbReference type="NCBI Taxonomy" id="2487138"/>
    <lineage>
        <taxon>Bacteria</taxon>
        <taxon>Bacillati</taxon>
        <taxon>Actinomycetota</taxon>
        <taxon>Actinomycetes</taxon>
        <taxon>Micromonosporales</taxon>
        <taxon>Micromonosporaceae</taxon>
        <taxon>Micromonospora</taxon>
    </lineage>
</organism>
<name>A0ABX9WNZ2_9ACTN</name>
<gene>
    <name evidence="2" type="ORF">EFE23_03445</name>
</gene>
<feature type="transmembrane region" description="Helical" evidence="1">
    <location>
        <begin position="20"/>
        <end position="39"/>
    </location>
</feature>
<dbReference type="EMBL" id="RJLN01000005">
    <property type="protein sequence ID" value="RNM01199.1"/>
    <property type="molecule type" value="Genomic_DNA"/>
</dbReference>
<accession>A0ABX9WNZ2</accession>
<comment type="caution">
    <text evidence="2">The sequence shown here is derived from an EMBL/GenBank/DDBJ whole genome shotgun (WGS) entry which is preliminary data.</text>
</comment>
<evidence type="ECO:0000313" key="2">
    <source>
        <dbReference type="EMBL" id="RNM01199.1"/>
    </source>
</evidence>
<keyword evidence="2" id="KW-0808">Transferase</keyword>
<keyword evidence="1" id="KW-1133">Transmembrane helix</keyword>
<dbReference type="GO" id="GO:0016740">
    <property type="term" value="F:transferase activity"/>
    <property type="evidence" value="ECO:0007669"/>
    <property type="project" value="UniProtKB-KW"/>
</dbReference>
<keyword evidence="1" id="KW-0812">Transmembrane</keyword>
<protein>
    <submittedName>
        <fullName evidence="2">Transferase</fullName>
    </submittedName>
</protein>
<feature type="non-terminal residue" evidence="2">
    <location>
        <position position="1"/>
    </location>
</feature>
<evidence type="ECO:0000313" key="3">
    <source>
        <dbReference type="Proteomes" id="UP000280698"/>
    </source>
</evidence>
<proteinExistence type="predicted"/>
<keyword evidence="1" id="KW-0472">Membrane</keyword>
<dbReference type="Proteomes" id="UP000280698">
    <property type="component" value="Unassembled WGS sequence"/>
</dbReference>